<dbReference type="GO" id="GO:0030687">
    <property type="term" value="C:preribosome, large subunit precursor"/>
    <property type="evidence" value="ECO:0007669"/>
    <property type="project" value="TreeGrafter"/>
</dbReference>
<name>A0AAD7XG92_9APHY</name>
<dbReference type="GO" id="GO:0000470">
    <property type="term" value="P:maturation of LSU-rRNA"/>
    <property type="evidence" value="ECO:0007669"/>
    <property type="project" value="TreeGrafter"/>
</dbReference>
<dbReference type="Pfam" id="PF04031">
    <property type="entry name" value="Las1"/>
    <property type="match status" value="1"/>
</dbReference>
<dbReference type="GO" id="GO:0004519">
    <property type="term" value="F:endonuclease activity"/>
    <property type="evidence" value="ECO:0007669"/>
    <property type="project" value="InterPro"/>
</dbReference>
<gene>
    <name evidence="2" type="ORF">ONZ51_g2812</name>
</gene>
<evidence type="ECO:0008006" key="4">
    <source>
        <dbReference type="Google" id="ProtNLM"/>
    </source>
</evidence>
<dbReference type="EMBL" id="JAPEVG010000046">
    <property type="protein sequence ID" value="KAJ8489633.1"/>
    <property type="molecule type" value="Genomic_DNA"/>
</dbReference>
<accession>A0AAD7XG92</accession>
<dbReference type="GO" id="GO:0090730">
    <property type="term" value="C:Las1 complex"/>
    <property type="evidence" value="ECO:0007669"/>
    <property type="project" value="InterPro"/>
</dbReference>
<reference evidence="2" key="1">
    <citation type="submission" date="2022-11" db="EMBL/GenBank/DDBJ databases">
        <title>Genome Sequence of Cubamyces cubensis.</title>
        <authorList>
            <person name="Buettner E."/>
        </authorList>
    </citation>
    <scope>NUCLEOTIDE SEQUENCE</scope>
    <source>
        <strain evidence="2">MPL-01</strain>
    </source>
</reference>
<dbReference type="AlphaFoldDB" id="A0AAD7XG92"/>
<keyword evidence="3" id="KW-1185">Reference proteome</keyword>
<evidence type="ECO:0000256" key="1">
    <source>
        <dbReference type="SAM" id="MobiDB-lite"/>
    </source>
</evidence>
<sequence length="506" mass="54417">MRLPRRVPWQDLSELEQVCSWIYTDENDLQAKRLAVNRLAAWKAAVPLPHALESTHAVLSVILQDGTSATSSSSLSLRMSYASAIIRLVNGLVDPLQLGAYARSINSIAQQLGLPAWFVELRHAATHEDLPSLEVLRDAAREAMGWLLHNYFLPTLNPSTPAAPAQPLRPLAPLLKQYKTLMKATTRDATLRVTYRAEITKNMREIERWIAEAKVASASAMGGGAGWDDAQEDGDEEDVREKWALDQLAEVLIQRGMLVPPLQERVSPGQTGLALPRSALLIWTPLLTHLQSLHPNLPLHLVAAITAHLSRPAPTSDGGAAFQSETVSLTEDAPKADPSYDLCLASWAKWLVDNCAGGSEDADEAEDIRESAIVRIVSTLGPDPLTAGSSKAANILLQALSAERPKLATALSVLSQAPATATPSSQAWEDAPAVELMESRLRTLLALSASNGTGDVDMEEGGGPGEGEGNGAAQKEDGSQLPPGWRKLSERDGWRPAPIGVYVSCP</sequence>
<dbReference type="PANTHER" id="PTHR15002:SF0">
    <property type="entry name" value="RIBOSOMAL BIOGENESIS PROTEIN LAS1L"/>
    <property type="match status" value="1"/>
</dbReference>
<evidence type="ECO:0000313" key="3">
    <source>
        <dbReference type="Proteomes" id="UP001215151"/>
    </source>
</evidence>
<dbReference type="PANTHER" id="PTHR15002">
    <property type="entry name" value="RIBOSOMAL BIOGENESIS PROTEIN LAS1L"/>
    <property type="match status" value="1"/>
</dbReference>
<dbReference type="InterPro" id="IPR007174">
    <property type="entry name" value="Las1"/>
</dbReference>
<dbReference type="Proteomes" id="UP001215151">
    <property type="component" value="Unassembled WGS sequence"/>
</dbReference>
<feature type="region of interest" description="Disordered" evidence="1">
    <location>
        <begin position="450"/>
        <end position="506"/>
    </location>
</feature>
<evidence type="ECO:0000313" key="2">
    <source>
        <dbReference type="EMBL" id="KAJ8489633.1"/>
    </source>
</evidence>
<feature type="compositionally biased region" description="Gly residues" evidence="1">
    <location>
        <begin position="461"/>
        <end position="470"/>
    </location>
</feature>
<comment type="caution">
    <text evidence="2">The sequence shown here is derived from an EMBL/GenBank/DDBJ whole genome shotgun (WGS) entry which is preliminary data.</text>
</comment>
<proteinExistence type="predicted"/>
<protein>
    <recommendedName>
        <fullName evidence="4">Las1-domain-containing protein</fullName>
    </recommendedName>
</protein>
<dbReference type="GO" id="GO:0000460">
    <property type="term" value="P:maturation of 5.8S rRNA"/>
    <property type="evidence" value="ECO:0007669"/>
    <property type="project" value="TreeGrafter"/>
</dbReference>
<organism evidence="2 3">
    <name type="scientific">Trametes cubensis</name>
    <dbReference type="NCBI Taxonomy" id="1111947"/>
    <lineage>
        <taxon>Eukaryota</taxon>
        <taxon>Fungi</taxon>
        <taxon>Dikarya</taxon>
        <taxon>Basidiomycota</taxon>
        <taxon>Agaricomycotina</taxon>
        <taxon>Agaricomycetes</taxon>
        <taxon>Polyporales</taxon>
        <taxon>Polyporaceae</taxon>
        <taxon>Trametes</taxon>
    </lineage>
</organism>